<feature type="compositionally biased region" description="Basic and acidic residues" evidence="1">
    <location>
        <begin position="1"/>
        <end position="21"/>
    </location>
</feature>
<keyword evidence="3" id="KW-1185">Reference proteome</keyword>
<feature type="region of interest" description="Disordered" evidence="1">
    <location>
        <begin position="1"/>
        <end position="43"/>
    </location>
</feature>
<organism evidence="2 3">
    <name type="scientific">Brassica napus</name>
    <name type="common">Rape</name>
    <dbReference type="NCBI Taxonomy" id="3708"/>
    <lineage>
        <taxon>Eukaryota</taxon>
        <taxon>Viridiplantae</taxon>
        <taxon>Streptophyta</taxon>
        <taxon>Embryophyta</taxon>
        <taxon>Tracheophyta</taxon>
        <taxon>Spermatophyta</taxon>
        <taxon>Magnoliopsida</taxon>
        <taxon>eudicotyledons</taxon>
        <taxon>Gunneridae</taxon>
        <taxon>Pentapetalae</taxon>
        <taxon>rosids</taxon>
        <taxon>malvids</taxon>
        <taxon>Brassicales</taxon>
        <taxon>Brassicaceae</taxon>
        <taxon>Brassiceae</taxon>
        <taxon>Brassica</taxon>
    </lineage>
</organism>
<dbReference type="Gene3D" id="3.40.50.720">
    <property type="entry name" value="NAD(P)-binding Rossmann-like Domain"/>
    <property type="match status" value="1"/>
</dbReference>
<proteinExistence type="predicted"/>
<dbReference type="SUPFAM" id="SSF51735">
    <property type="entry name" value="NAD(P)-binding Rossmann-fold domains"/>
    <property type="match status" value="1"/>
</dbReference>
<sequence length="200" mass="22367">REREESIPNLDDGKASSKEEYDSSVNANTDATKKEKMRQKRYEKPWSSIVDSSVDLPYKPSSTVTSSKKTFDPVTFLENMSKSLACADLATAFLAVLGNEKASREIFNISGEKYVTFDGLARACAKAGGFPEPEIVHYNLKSSTLGRRRLSLSVTSISLPRWRKQSMFLDGNLDFGRGTFRKEADFTTDDMILSKKLVLL</sequence>
<dbReference type="Proteomes" id="UP000824890">
    <property type="component" value="Unassembled WGS sequence"/>
</dbReference>
<comment type="caution">
    <text evidence="2">The sequence shown here is derived from an EMBL/GenBank/DDBJ whole genome shotgun (WGS) entry which is preliminary data.</text>
</comment>
<evidence type="ECO:0000256" key="1">
    <source>
        <dbReference type="SAM" id="MobiDB-lite"/>
    </source>
</evidence>
<reference evidence="2 3" key="1">
    <citation type="submission" date="2021-05" db="EMBL/GenBank/DDBJ databases">
        <title>Genome Assembly of Synthetic Allotetraploid Brassica napus Reveals Homoeologous Exchanges between Subgenomes.</title>
        <authorList>
            <person name="Davis J.T."/>
        </authorList>
    </citation>
    <scope>NUCLEOTIDE SEQUENCE [LARGE SCALE GENOMIC DNA]</scope>
    <source>
        <strain evidence="3">cv. Da-Ae</strain>
        <tissue evidence="2">Seedling</tissue>
    </source>
</reference>
<gene>
    <name evidence="2" type="ORF">HID58_021114</name>
</gene>
<evidence type="ECO:0000313" key="2">
    <source>
        <dbReference type="EMBL" id="KAH0921096.1"/>
    </source>
</evidence>
<name>A0ABQ8CXX3_BRANA</name>
<evidence type="ECO:0000313" key="3">
    <source>
        <dbReference type="Proteomes" id="UP000824890"/>
    </source>
</evidence>
<dbReference type="InterPro" id="IPR036291">
    <property type="entry name" value="NAD(P)-bd_dom_sf"/>
</dbReference>
<protein>
    <submittedName>
        <fullName evidence="2">Uncharacterized protein</fullName>
    </submittedName>
</protein>
<accession>A0ABQ8CXX3</accession>
<feature type="non-terminal residue" evidence="2">
    <location>
        <position position="1"/>
    </location>
</feature>
<dbReference type="EMBL" id="JAGKQM010000006">
    <property type="protein sequence ID" value="KAH0921096.1"/>
    <property type="molecule type" value="Genomic_DNA"/>
</dbReference>